<comment type="caution">
    <text evidence="10">The sequence shown here is derived from an EMBL/GenBank/DDBJ whole genome shotgun (WGS) entry which is preliminary data.</text>
</comment>
<name>A0A371QV00_9CREN</name>
<dbReference type="AlphaFoldDB" id="A0A371QV00"/>
<evidence type="ECO:0000313" key="10">
    <source>
        <dbReference type="EMBL" id="RFA93546.1"/>
    </source>
</evidence>
<dbReference type="EMBL" id="DUJP01000027">
    <property type="protein sequence ID" value="HII47079.1"/>
    <property type="molecule type" value="Genomic_DNA"/>
</dbReference>
<dbReference type="CDD" id="cd06261">
    <property type="entry name" value="TM_PBP2"/>
    <property type="match status" value="1"/>
</dbReference>
<dbReference type="PANTHER" id="PTHR43386">
    <property type="entry name" value="OLIGOPEPTIDE TRANSPORT SYSTEM PERMEASE PROTEIN APPC"/>
    <property type="match status" value="1"/>
</dbReference>
<dbReference type="InterPro" id="IPR035906">
    <property type="entry name" value="MetI-like_sf"/>
</dbReference>
<proteinExistence type="inferred from homology"/>
<evidence type="ECO:0000256" key="4">
    <source>
        <dbReference type="ARBA" id="ARBA00022692"/>
    </source>
</evidence>
<gene>
    <name evidence="10" type="ORF">CGL51_12350</name>
    <name evidence="11" type="ORF">CGL52_08375</name>
    <name evidence="9" type="ORF">HA333_06440</name>
</gene>
<feature type="domain" description="ABC transmembrane type-1" evidence="8">
    <location>
        <begin position="66"/>
        <end position="251"/>
    </location>
</feature>
<keyword evidence="2 7" id="KW-0813">Transport</keyword>
<evidence type="ECO:0000256" key="2">
    <source>
        <dbReference type="ARBA" id="ARBA00022448"/>
    </source>
</evidence>
<accession>A0A371QV00</accession>
<dbReference type="OrthoDB" id="312811at2157"/>
<evidence type="ECO:0000313" key="13">
    <source>
        <dbReference type="Proteomes" id="UP000257123"/>
    </source>
</evidence>
<keyword evidence="6 7" id="KW-0472">Membrane</keyword>
<keyword evidence="5 7" id="KW-1133">Transmembrane helix</keyword>
<dbReference type="PROSITE" id="PS50928">
    <property type="entry name" value="ABC_TM1"/>
    <property type="match status" value="1"/>
</dbReference>
<dbReference type="GO" id="GO:0055085">
    <property type="term" value="P:transmembrane transport"/>
    <property type="evidence" value="ECO:0007669"/>
    <property type="project" value="InterPro"/>
</dbReference>
<dbReference type="Proteomes" id="UP000651120">
    <property type="component" value="Unassembled WGS sequence"/>
</dbReference>
<dbReference type="RefSeq" id="WP_116421925.1">
    <property type="nucleotide sequence ID" value="NZ_DAIOPL010000002.1"/>
</dbReference>
<dbReference type="Pfam" id="PF00528">
    <property type="entry name" value="BPD_transp_1"/>
    <property type="match status" value="1"/>
</dbReference>
<organism evidence="10 13">
    <name type="scientific">Pyrobaculum aerophilum</name>
    <dbReference type="NCBI Taxonomy" id="13773"/>
    <lineage>
        <taxon>Archaea</taxon>
        <taxon>Thermoproteota</taxon>
        <taxon>Thermoprotei</taxon>
        <taxon>Thermoproteales</taxon>
        <taxon>Thermoproteaceae</taxon>
        <taxon>Pyrobaculum</taxon>
    </lineage>
</organism>
<feature type="transmembrane region" description="Helical" evidence="7">
    <location>
        <begin position="126"/>
        <end position="143"/>
    </location>
</feature>
<protein>
    <submittedName>
        <fullName evidence="9 10">ABC transporter permease</fullName>
    </submittedName>
</protein>
<feature type="transmembrane region" description="Helical" evidence="7">
    <location>
        <begin position="98"/>
        <end position="120"/>
    </location>
</feature>
<evidence type="ECO:0000256" key="7">
    <source>
        <dbReference type="RuleBase" id="RU363032"/>
    </source>
</evidence>
<dbReference type="InterPro" id="IPR050366">
    <property type="entry name" value="BP-dependent_transpt_permease"/>
</dbReference>
<dbReference type="EMBL" id="NMUF01000022">
    <property type="protein sequence ID" value="RFA97755.1"/>
    <property type="molecule type" value="Genomic_DNA"/>
</dbReference>
<dbReference type="GeneID" id="1464499"/>
<reference evidence="9" key="2">
    <citation type="journal article" date="2020" name="bioRxiv">
        <title>A rank-normalized archaeal taxonomy based on genome phylogeny resolves widespread incomplete and uneven classifications.</title>
        <authorList>
            <person name="Rinke C."/>
            <person name="Chuvochina M."/>
            <person name="Mussig A.J."/>
            <person name="Chaumeil P.-A."/>
            <person name="Waite D.W."/>
            <person name="Whitman W.B."/>
            <person name="Parks D.H."/>
            <person name="Hugenholtz P."/>
        </authorList>
    </citation>
    <scope>NUCLEOTIDE SEQUENCE</scope>
    <source>
        <strain evidence="9">UBA8839</strain>
    </source>
</reference>
<dbReference type="SUPFAM" id="SSF161098">
    <property type="entry name" value="MetI-like"/>
    <property type="match status" value="1"/>
</dbReference>
<sequence length="263" mass="28067">MMLKLGLLFVAIVVILSLLAPLIAPYDSTKAAGPPLSPPSMRHFFGTDNLGRDVFSRVLYGGQVIIGISILATLLSASVGFTLGMFSGYIGGRVDRALNVVMDSMYAFPSLILAIAIASVLGPSPLNAAVAIGVVYIPTYFRMGRNETMVVKSSPFIEAAVSLGVPRWRIVFRHILPNLIPSLVVVATINIADAALTESALAFFGYTVTPPTPDWGLDLSSARSYIINGSWWLLAPGFFIVITALGFSMMGEGLGERLGKKEI</sequence>
<dbReference type="EMBL" id="NMUE01000056">
    <property type="protein sequence ID" value="RFA93546.1"/>
    <property type="molecule type" value="Genomic_DNA"/>
</dbReference>
<evidence type="ECO:0000313" key="12">
    <source>
        <dbReference type="Proteomes" id="UP000256877"/>
    </source>
</evidence>
<feature type="transmembrane region" description="Helical" evidence="7">
    <location>
        <begin position="64"/>
        <end position="86"/>
    </location>
</feature>
<feature type="transmembrane region" description="Helical" evidence="7">
    <location>
        <begin position="179"/>
        <end position="205"/>
    </location>
</feature>
<dbReference type="Gene3D" id="1.10.3720.10">
    <property type="entry name" value="MetI-like"/>
    <property type="match status" value="1"/>
</dbReference>
<evidence type="ECO:0000256" key="6">
    <source>
        <dbReference type="ARBA" id="ARBA00023136"/>
    </source>
</evidence>
<reference evidence="12 13" key="1">
    <citation type="submission" date="2017-07" db="EMBL/GenBank/DDBJ databases">
        <title>Draft genome sequence of aerobic hyperthermophilic archaea, Pyrobaculum aerophilum YKB31 and YKB32.</title>
        <authorList>
            <person name="Mochizuki T."/>
            <person name="Berliner A.J."/>
            <person name="Yoshida-Takashima Y."/>
            <person name="Takaki Y."/>
            <person name="Nunoura T."/>
            <person name="Takai K."/>
        </authorList>
    </citation>
    <scope>NUCLEOTIDE SEQUENCE [LARGE SCALE GENOMIC DNA]</scope>
    <source>
        <strain evidence="10 13">YKB31</strain>
        <strain evidence="11 12">YKB32</strain>
    </source>
</reference>
<evidence type="ECO:0000256" key="3">
    <source>
        <dbReference type="ARBA" id="ARBA00022475"/>
    </source>
</evidence>
<evidence type="ECO:0000256" key="5">
    <source>
        <dbReference type="ARBA" id="ARBA00022989"/>
    </source>
</evidence>
<dbReference type="InterPro" id="IPR000515">
    <property type="entry name" value="MetI-like"/>
</dbReference>
<comment type="similarity">
    <text evidence="7">Belongs to the binding-protein-dependent transport system permease family.</text>
</comment>
<dbReference type="GO" id="GO:0005886">
    <property type="term" value="C:plasma membrane"/>
    <property type="evidence" value="ECO:0007669"/>
    <property type="project" value="UniProtKB-SubCell"/>
</dbReference>
<evidence type="ECO:0000313" key="11">
    <source>
        <dbReference type="EMBL" id="RFA97755.1"/>
    </source>
</evidence>
<evidence type="ECO:0000313" key="9">
    <source>
        <dbReference type="EMBL" id="HII47079.1"/>
    </source>
</evidence>
<dbReference type="PANTHER" id="PTHR43386:SF1">
    <property type="entry name" value="D,D-DIPEPTIDE TRANSPORT SYSTEM PERMEASE PROTEIN DDPC-RELATED"/>
    <property type="match status" value="1"/>
</dbReference>
<comment type="subcellular location">
    <subcellularLocation>
        <location evidence="1 7">Cell membrane</location>
        <topology evidence="1 7">Multi-pass membrane protein</topology>
    </subcellularLocation>
</comment>
<keyword evidence="3" id="KW-1003">Cell membrane</keyword>
<dbReference type="Proteomes" id="UP000256877">
    <property type="component" value="Unassembled WGS sequence"/>
</dbReference>
<keyword evidence="4 7" id="KW-0812">Transmembrane</keyword>
<feature type="transmembrane region" description="Helical" evidence="7">
    <location>
        <begin position="225"/>
        <end position="247"/>
    </location>
</feature>
<evidence type="ECO:0000256" key="1">
    <source>
        <dbReference type="ARBA" id="ARBA00004651"/>
    </source>
</evidence>
<dbReference type="Proteomes" id="UP000257123">
    <property type="component" value="Unassembled WGS sequence"/>
</dbReference>
<evidence type="ECO:0000259" key="8">
    <source>
        <dbReference type="PROSITE" id="PS50928"/>
    </source>
</evidence>